<dbReference type="GO" id="GO:0055085">
    <property type="term" value="P:transmembrane transport"/>
    <property type="evidence" value="ECO:0007669"/>
    <property type="project" value="InterPro"/>
</dbReference>
<feature type="transmembrane region" description="Helical" evidence="10">
    <location>
        <begin position="125"/>
        <end position="144"/>
    </location>
</feature>
<keyword evidence="8 10" id="KW-1133">Transmembrane helix</keyword>
<feature type="modified residue" description="FMN phosphoryl threonine" evidence="10">
    <location>
        <position position="151"/>
    </location>
</feature>
<evidence type="ECO:0000256" key="4">
    <source>
        <dbReference type="ARBA" id="ARBA00022643"/>
    </source>
</evidence>
<feature type="transmembrane region" description="Helical" evidence="10">
    <location>
        <begin position="95"/>
        <end position="113"/>
    </location>
</feature>
<feature type="transmembrane region" description="Helical" evidence="10">
    <location>
        <begin position="72"/>
        <end position="89"/>
    </location>
</feature>
<name>A0A9E2KXS7_9FUSO</name>
<feature type="transmembrane region" description="Helical" evidence="10">
    <location>
        <begin position="21"/>
        <end position="40"/>
    </location>
</feature>
<dbReference type="InterPro" id="IPR011303">
    <property type="entry name" value="RnfD_bac"/>
</dbReference>
<dbReference type="GO" id="GO:0005886">
    <property type="term" value="C:plasma membrane"/>
    <property type="evidence" value="ECO:0007669"/>
    <property type="project" value="UniProtKB-SubCell"/>
</dbReference>
<comment type="similarity">
    <text evidence="10">Belongs to the NqrB/RnfD family.</text>
</comment>
<evidence type="ECO:0000256" key="1">
    <source>
        <dbReference type="ARBA" id="ARBA00022448"/>
    </source>
</evidence>
<evidence type="ECO:0000256" key="3">
    <source>
        <dbReference type="ARBA" id="ARBA00022630"/>
    </source>
</evidence>
<keyword evidence="3 10" id="KW-0285">Flavoprotein</keyword>
<dbReference type="Pfam" id="PF03116">
    <property type="entry name" value="NQR2_RnfD_RnfE"/>
    <property type="match status" value="1"/>
</dbReference>
<evidence type="ECO:0000313" key="11">
    <source>
        <dbReference type="EMBL" id="MBU3841988.1"/>
    </source>
</evidence>
<gene>
    <name evidence="10" type="primary">rnfD</name>
    <name evidence="11" type="ORF">IAA47_03230</name>
</gene>
<protein>
    <recommendedName>
        <fullName evidence="10">Ion-translocating oxidoreductase complex subunit D</fullName>
        <ecNumber evidence="10">7.-.-.-</ecNumber>
    </recommendedName>
    <alternativeName>
        <fullName evidence="10">Rnf electron transport complex subunit D</fullName>
    </alternativeName>
</protein>
<proteinExistence type="inferred from homology"/>
<evidence type="ECO:0000256" key="6">
    <source>
        <dbReference type="ARBA" id="ARBA00022967"/>
    </source>
</evidence>
<dbReference type="EC" id="7.-.-.-" evidence="10"/>
<keyword evidence="4 10" id="KW-0288">FMN</keyword>
<dbReference type="AlphaFoldDB" id="A0A9E2KXS7"/>
<dbReference type="InterPro" id="IPR004338">
    <property type="entry name" value="NqrB/RnfD"/>
</dbReference>
<comment type="subunit">
    <text evidence="10">The complex is composed of six subunits: RnfA, RnfB, RnfC, RnfD, RnfE and RnfG.</text>
</comment>
<evidence type="ECO:0000256" key="5">
    <source>
        <dbReference type="ARBA" id="ARBA00022692"/>
    </source>
</evidence>
<dbReference type="PANTHER" id="PTHR30578">
    <property type="entry name" value="ELECTRON TRANSPORT COMPLEX PROTEIN RNFD"/>
    <property type="match status" value="1"/>
</dbReference>
<sequence>MTNIFKMGPSPHIRTSETVESVMYDVIISLIPAFLVAVYVFGIRAFIVTSVSILTCMVTEYICQKIMGQEPSIFDGSAIITGILFAFVIPSIMPLQYVIIGCIVAIGLGKMVFGGLGHNVFNPALVGRAFVQASWPVAITTFAYDGKAGATVLDAMKRGIPLDSSLIEGGNQYLQAFIGRMGGCLGETSALAILLGGLYLIYKGQIDWKVPTIIIGTVFALTWAMGGDPVMHVLSGGLYLGAFYMATDMVTSPHTPKGKIIHALLLGVLISMIRMKGGYPEGVAYSILIMNGVVPLINRYTKPKKFGEVKANEK</sequence>
<dbReference type="NCBIfam" id="TIGR01946">
    <property type="entry name" value="rnfD"/>
    <property type="match status" value="1"/>
</dbReference>
<feature type="transmembrane region" description="Helical" evidence="10">
    <location>
        <begin position="177"/>
        <end position="201"/>
    </location>
</feature>
<evidence type="ECO:0000256" key="8">
    <source>
        <dbReference type="ARBA" id="ARBA00022989"/>
    </source>
</evidence>
<keyword evidence="6 10" id="KW-1278">Translocase</keyword>
<accession>A0A9E2KXS7</accession>
<evidence type="ECO:0000256" key="10">
    <source>
        <dbReference type="HAMAP-Rule" id="MF_00462"/>
    </source>
</evidence>
<keyword evidence="1 10" id="KW-0813">Transport</keyword>
<dbReference type="GO" id="GO:0022900">
    <property type="term" value="P:electron transport chain"/>
    <property type="evidence" value="ECO:0007669"/>
    <property type="project" value="UniProtKB-UniRule"/>
</dbReference>
<organism evidence="11 12">
    <name type="scientific">Candidatus Fusobacterium pullicola</name>
    <dbReference type="NCBI Taxonomy" id="2838601"/>
    <lineage>
        <taxon>Bacteria</taxon>
        <taxon>Fusobacteriati</taxon>
        <taxon>Fusobacteriota</taxon>
        <taxon>Fusobacteriia</taxon>
        <taxon>Fusobacteriales</taxon>
        <taxon>Fusobacteriaceae</taxon>
        <taxon>Fusobacterium</taxon>
    </lineage>
</organism>
<dbReference type="HAMAP" id="MF_00462">
    <property type="entry name" value="RsxD_RnfD"/>
    <property type="match status" value="1"/>
</dbReference>
<comment type="cofactor">
    <cofactor evidence="10">
        <name>FMN</name>
        <dbReference type="ChEBI" id="CHEBI:58210"/>
    </cofactor>
</comment>
<reference evidence="11" key="1">
    <citation type="journal article" date="2021" name="PeerJ">
        <title>Extensive microbial diversity within the chicken gut microbiome revealed by metagenomics and culture.</title>
        <authorList>
            <person name="Gilroy R."/>
            <person name="Ravi A."/>
            <person name="Getino M."/>
            <person name="Pursley I."/>
            <person name="Horton D.L."/>
            <person name="Alikhan N.F."/>
            <person name="Baker D."/>
            <person name="Gharbi K."/>
            <person name="Hall N."/>
            <person name="Watson M."/>
            <person name="Adriaenssens E.M."/>
            <person name="Foster-Nyarko E."/>
            <person name="Jarju S."/>
            <person name="Secka A."/>
            <person name="Antonio M."/>
            <person name="Oren A."/>
            <person name="Chaudhuri R.R."/>
            <person name="La Ragione R."/>
            <person name="Hildebrand F."/>
            <person name="Pallen M.J."/>
        </authorList>
    </citation>
    <scope>NUCLEOTIDE SEQUENCE</scope>
    <source>
        <strain evidence="11">A6-441</strain>
    </source>
</reference>
<keyword evidence="2 10" id="KW-0597">Phosphoprotein</keyword>
<keyword evidence="5 10" id="KW-0812">Transmembrane</keyword>
<feature type="transmembrane region" description="Helical" evidence="10">
    <location>
        <begin position="283"/>
        <end position="301"/>
    </location>
</feature>
<comment type="caution">
    <text evidence="11">The sequence shown here is derived from an EMBL/GenBank/DDBJ whole genome shotgun (WGS) entry which is preliminary data.</text>
</comment>
<evidence type="ECO:0000256" key="9">
    <source>
        <dbReference type="ARBA" id="ARBA00023136"/>
    </source>
</evidence>
<keyword evidence="9 10" id="KW-0472">Membrane</keyword>
<comment type="subcellular location">
    <subcellularLocation>
        <location evidence="10">Cell membrane</location>
        <topology evidence="10">Multi-pass membrane protein</topology>
    </subcellularLocation>
</comment>
<feature type="transmembrane region" description="Helical" evidence="10">
    <location>
        <begin position="208"/>
        <end position="224"/>
    </location>
</feature>
<evidence type="ECO:0000256" key="2">
    <source>
        <dbReference type="ARBA" id="ARBA00022553"/>
    </source>
</evidence>
<keyword evidence="7 10" id="KW-0249">Electron transport</keyword>
<dbReference type="Proteomes" id="UP000724657">
    <property type="component" value="Unassembled WGS sequence"/>
</dbReference>
<keyword evidence="10" id="KW-1003">Cell membrane</keyword>
<reference evidence="11" key="2">
    <citation type="submission" date="2021-04" db="EMBL/GenBank/DDBJ databases">
        <authorList>
            <person name="Gilroy R."/>
        </authorList>
    </citation>
    <scope>NUCLEOTIDE SEQUENCE</scope>
    <source>
        <strain evidence="11">A6-441</strain>
    </source>
</reference>
<dbReference type="PANTHER" id="PTHR30578:SF0">
    <property type="entry name" value="ION-TRANSLOCATING OXIDOREDUCTASE COMPLEX SUBUNIT D"/>
    <property type="match status" value="1"/>
</dbReference>
<comment type="function">
    <text evidence="10">Part of a membrane-bound complex that couples electron transfer with translocation of ions across the membrane.</text>
</comment>
<evidence type="ECO:0000313" key="12">
    <source>
        <dbReference type="Proteomes" id="UP000724657"/>
    </source>
</evidence>
<dbReference type="EMBL" id="JAHLFN010000026">
    <property type="protein sequence ID" value="MBU3841988.1"/>
    <property type="molecule type" value="Genomic_DNA"/>
</dbReference>
<evidence type="ECO:0000256" key="7">
    <source>
        <dbReference type="ARBA" id="ARBA00022982"/>
    </source>
</evidence>